<evidence type="ECO:0000256" key="3">
    <source>
        <dbReference type="ARBA" id="ARBA00022801"/>
    </source>
</evidence>
<dbReference type="HOGENOM" id="CLU_013364_3_1_11"/>
<dbReference type="InterPro" id="IPR000073">
    <property type="entry name" value="AB_hydrolase_1"/>
</dbReference>
<gene>
    <name evidence="6" type="ORF">HMPREF0044_1525</name>
</gene>
<dbReference type="STRING" id="525245.HMPREF0044_1525"/>
<dbReference type="OrthoDB" id="3252468at2"/>
<feature type="domain" description="AB hydrolase-1" evidence="5">
    <location>
        <begin position="124"/>
        <end position="508"/>
    </location>
</feature>
<evidence type="ECO:0000256" key="2">
    <source>
        <dbReference type="ARBA" id="ARBA00022729"/>
    </source>
</evidence>
<feature type="chain" id="PRO_5039283704" evidence="4">
    <location>
        <begin position="27"/>
        <end position="542"/>
    </location>
</feature>
<evidence type="ECO:0000313" key="6">
    <source>
        <dbReference type="EMBL" id="EEH63286.1"/>
    </source>
</evidence>
<dbReference type="Proteomes" id="UP000010301">
    <property type="component" value="Unassembled WGS sequence"/>
</dbReference>
<dbReference type="AlphaFoldDB" id="C0W272"/>
<accession>C0W272</accession>
<protein>
    <submittedName>
        <fullName evidence="6">TAP-like protein</fullName>
    </submittedName>
</protein>
<sequence>MVTPNRKLSVSRAALASAMAAVLLLAGCGAQEVKRGSLKDVKSAEERFESKAPDAALQKFYDQEVTWKSCKDNEAVSEISEGETDLPSYTCAEIDVPLDYANPGGETIKLQLVRHSKDGSVKTPLLFNPGGPGGSAVGSLSNMANAVFTNEVQQEYDLVAVDPRGVGTSTPIKCLSDEEIDNLRAGYTLDGKPLPEDDPEFKVVKSEAEKYSQKCLENSRGISEHADTDSVVADFDIVRAALGQEKLNYFGFSYGTYIGALYADTFPQNVGYMVLDSAVDPALNIDEIAAGQAEGFEESLKHFLEKSAEDDPKFPFRGANAEEEFLKWLKGIDKKPLETSDPDRLATGAIARSGILGGLYSEDFYQFVASSITITLEDGNGTELINLADLLNDRLPDGTYLDNSFDAFNVVNNLDYAPVGDVADWQKHADELAAKYPLVGDQFGGASSALAGWKIKPKNTRRAVTGEGAAPILVVGGTHDPATPYQWSVSLAKQLKSARLITQETWSHGQYGRSAGDCLRKTIDSYLLEDKVPEKDLYCKAE</sequence>
<dbReference type="InterPro" id="IPR029058">
    <property type="entry name" value="AB_hydrolase_fold"/>
</dbReference>
<dbReference type="RefSeq" id="WP_006546984.1">
    <property type="nucleotide sequence ID" value="NZ_DS999544.1"/>
</dbReference>
<dbReference type="Gene3D" id="3.40.50.1820">
    <property type="entry name" value="alpha/beta hydrolase"/>
    <property type="match status" value="1"/>
</dbReference>
<dbReference type="Pfam" id="PF00561">
    <property type="entry name" value="Abhydrolase_1"/>
    <property type="match status" value="1"/>
</dbReference>
<dbReference type="GO" id="GO:0016787">
    <property type="term" value="F:hydrolase activity"/>
    <property type="evidence" value="ECO:0007669"/>
    <property type="project" value="UniProtKB-KW"/>
</dbReference>
<dbReference type="SUPFAM" id="SSF53474">
    <property type="entry name" value="alpha/beta-Hydrolases"/>
    <property type="match status" value="1"/>
</dbReference>
<keyword evidence="2 4" id="KW-0732">Signal</keyword>
<dbReference type="eggNOG" id="COG0596">
    <property type="taxonomic scope" value="Bacteria"/>
</dbReference>
<evidence type="ECO:0000313" key="7">
    <source>
        <dbReference type="Proteomes" id="UP000010301"/>
    </source>
</evidence>
<feature type="signal peptide" evidence="4">
    <location>
        <begin position="1"/>
        <end position="26"/>
    </location>
</feature>
<evidence type="ECO:0000256" key="4">
    <source>
        <dbReference type="SAM" id="SignalP"/>
    </source>
</evidence>
<comment type="caution">
    <text evidence="6">The sequence shown here is derived from an EMBL/GenBank/DDBJ whole genome shotgun (WGS) entry which is preliminary data.</text>
</comment>
<comment type="similarity">
    <text evidence="1">Belongs to the peptidase S33 family.</text>
</comment>
<reference evidence="6 7" key="1">
    <citation type="submission" date="2009-01" db="EMBL/GenBank/DDBJ databases">
        <authorList>
            <person name="Qin X."/>
            <person name="Bachman B."/>
            <person name="Battles P."/>
            <person name="Bell A."/>
            <person name="Bess C."/>
            <person name="Bickham C."/>
            <person name="Chaboub L."/>
            <person name="Chen D."/>
            <person name="Coyle M."/>
            <person name="Deiros D.R."/>
            <person name="Dinh H."/>
            <person name="Forbes L."/>
            <person name="Fowler G."/>
            <person name="Francisco L."/>
            <person name="Fu Q."/>
            <person name="Gubbala S."/>
            <person name="Hale W."/>
            <person name="Han Y."/>
            <person name="Hemphill L."/>
            <person name="Highlander S.K."/>
            <person name="Hirani K."/>
            <person name="Hogues M."/>
            <person name="Jackson L."/>
            <person name="Jakkamsetti A."/>
            <person name="Javaid M."/>
            <person name="Jiang H."/>
            <person name="Korchina V."/>
            <person name="Kovar C."/>
            <person name="Lara F."/>
            <person name="Lee S."/>
            <person name="Mata R."/>
            <person name="Mathew T."/>
            <person name="Moen C."/>
            <person name="Morales K."/>
            <person name="Munidasa M."/>
            <person name="Nazareth L."/>
            <person name="Ngo R."/>
            <person name="Nguyen L."/>
            <person name="Okwuonu G."/>
            <person name="Ongeri F."/>
            <person name="Patil S."/>
            <person name="Petrosino J."/>
            <person name="Pham C."/>
            <person name="Pham P."/>
            <person name="Pu L.-L."/>
            <person name="Puazo M."/>
            <person name="Raj R."/>
            <person name="Reid J."/>
            <person name="Rouhana J."/>
            <person name="Saada N."/>
            <person name="Shang Y."/>
            <person name="Simmons D."/>
            <person name="Thornton R."/>
            <person name="Warren J."/>
            <person name="Weissenberger G."/>
            <person name="Zhang J."/>
            <person name="Zhang L."/>
            <person name="Zhou C."/>
            <person name="Zhu D."/>
            <person name="Muzny D."/>
            <person name="Worley K."/>
            <person name="Gibbs R."/>
        </authorList>
    </citation>
    <scope>NUCLEOTIDE SEQUENCE [LARGE SCALE GENOMIC DNA]</scope>
    <source>
        <strain evidence="6 7">DSM 15436</strain>
    </source>
</reference>
<organism evidence="6 7">
    <name type="scientific">Gleimia coleocanis DSM 15436</name>
    <dbReference type="NCBI Taxonomy" id="525245"/>
    <lineage>
        <taxon>Bacteria</taxon>
        <taxon>Bacillati</taxon>
        <taxon>Actinomycetota</taxon>
        <taxon>Actinomycetes</taxon>
        <taxon>Actinomycetales</taxon>
        <taxon>Actinomycetaceae</taxon>
        <taxon>Gleimia</taxon>
    </lineage>
</organism>
<dbReference type="PROSITE" id="PS51257">
    <property type="entry name" value="PROKAR_LIPOPROTEIN"/>
    <property type="match status" value="1"/>
</dbReference>
<evidence type="ECO:0000256" key="1">
    <source>
        <dbReference type="ARBA" id="ARBA00010088"/>
    </source>
</evidence>
<dbReference type="EMBL" id="ACFG01000037">
    <property type="protein sequence ID" value="EEH63286.1"/>
    <property type="molecule type" value="Genomic_DNA"/>
</dbReference>
<keyword evidence="7" id="KW-1185">Reference proteome</keyword>
<name>C0W272_9ACTO</name>
<dbReference type="PANTHER" id="PTHR43248">
    <property type="entry name" value="2-SUCCINYL-6-HYDROXY-2,4-CYCLOHEXADIENE-1-CARBOXYLATE SYNTHASE"/>
    <property type="match status" value="1"/>
</dbReference>
<evidence type="ECO:0000259" key="5">
    <source>
        <dbReference type="Pfam" id="PF00561"/>
    </source>
</evidence>
<dbReference type="PANTHER" id="PTHR43248:SF29">
    <property type="entry name" value="TRIPEPTIDYL AMINOPEPTIDASE"/>
    <property type="match status" value="1"/>
</dbReference>
<keyword evidence="3" id="KW-0378">Hydrolase</keyword>
<proteinExistence type="inferred from homology"/>
<dbReference type="InterPro" id="IPR051601">
    <property type="entry name" value="Serine_prot/Carboxylest_S33"/>
</dbReference>